<evidence type="ECO:0000313" key="1">
    <source>
        <dbReference type="EMBL" id="MDC0682754.1"/>
    </source>
</evidence>
<proteinExistence type="predicted"/>
<reference evidence="1 2" key="1">
    <citation type="submission" date="2023-01" db="EMBL/GenBank/DDBJ databases">
        <title>Minimal conservation of predation-associated metabolite biosynthetic gene clusters underscores biosynthetic potential of Myxococcota including descriptions for ten novel species: Archangium lansinium sp. nov., Myxococcus landrumus sp. nov., Nannocystis bai.</title>
        <authorList>
            <person name="Ahearne A."/>
            <person name="Stevens C."/>
            <person name="Dowd S."/>
        </authorList>
    </citation>
    <scope>NUCLEOTIDE SEQUENCE [LARGE SCALE GENOMIC DNA]</scope>
    <source>
        <strain evidence="1 2">WIWO2</strain>
    </source>
</reference>
<dbReference type="EMBL" id="JAQNDK010000004">
    <property type="protein sequence ID" value="MDC0682754.1"/>
    <property type="molecule type" value="Genomic_DNA"/>
</dbReference>
<comment type="caution">
    <text evidence="1">The sequence shown here is derived from an EMBL/GenBank/DDBJ whole genome shotgun (WGS) entry which is preliminary data.</text>
</comment>
<evidence type="ECO:0000313" key="2">
    <source>
        <dbReference type="Proteomes" id="UP001217485"/>
    </source>
</evidence>
<protein>
    <submittedName>
        <fullName evidence="1">Uncharacterized protein</fullName>
    </submittedName>
</protein>
<name>A0ABT5CAE7_9BACT</name>
<keyword evidence="2" id="KW-1185">Reference proteome</keyword>
<organism evidence="1 2">
    <name type="scientific">Sorangium atrum</name>
    <dbReference type="NCBI Taxonomy" id="2995308"/>
    <lineage>
        <taxon>Bacteria</taxon>
        <taxon>Pseudomonadati</taxon>
        <taxon>Myxococcota</taxon>
        <taxon>Polyangia</taxon>
        <taxon>Polyangiales</taxon>
        <taxon>Polyangiaceae</taxon>
        <taxon>Sorangium</taxon>
    </lineage>
</organism>
<accession>A0ABT5CAE7</accession>
<dbReference type="Proteomes" id="UP001217485">
    <property type="component" value="Unassembled WGS sequence"/>
</dbReference>
<gene>
    <name evidence="1" type="ORF">POL72_33820</name>
</gene>
<dbReference type="RefSeq" id="WP_272100910.1">
    <property type="nucleotide sequence ID" value="NZ_JAQNDK010000004.1"/>
</dbReference>
<sequence length="45" mass="4812">MARLSSRDGGGTERCLGLVILLDVVLELEMPVPPEVTEHPPDGVL</sequence>